<dbReference type="SUPFAM" id="SSF161098">
    <property type="entry name" value="MetI-like"/>
    <property type="match status" value="1"/>
</dbReference>
<evidence type="ECO:0000256" key="5">
    <source>
        <dbReference type="ARBA" id="ARBA00022692"/>
    </source>
</evidence>
<dbReference type="Gene3D" id="1.10.3720.10">
    <property type="entry name" value="MetI-like"/>
    <property type="match status" value="1"/>
</dbReference>
<evidence type="ECO:0000256" key="3">
    <source>
        <dbReference type="ARBA" id="ARBA00022448"/>
    </source>
</evidence>
<keyword evidence="3 8" id="KW-0813">Transport</keyword>
<keyword evidence="7 8" id="KW-0472">Membrane</keyword>
<evidence type="ECO:0000256" key="6">
    <source>
        <dbReference type="ARBA" id="ARBA00022989"/>
    </source>
</evidence>
<keyword evidence="5 8" id="KW-0812">Transmembrane</keyword>
<dbReference type="Proteomes" id="UP000612362">
    <property type="component" value="Unassembled WGS sequence"/>
</dbReference>
<dbReference type="EMBL" id="BNJF01000003">
    <property type="protein sequence ID" value="GHO47326.1"/>
    <property type="molecule type" value="Genomic_DNA"/>
</dbReference>
<proteinExistence type="inferred from homology"/>
<protein>
    <submittedName>
        <fullName evidence="10">ABC transporter permease</fullName>
    </submittedName>
</protein>
<dbReference type="Pfam" id="PF00528">
    <property type="entry name" value="BPD_transp_1"/>
    <property type="match status" value="1"/>
</dbReference>
<feature type="transmembrane region" description="Helical" evidence="8">
    <location>
        <begin position="208"/>
        <end position="231"/>
    </location>
</feature>
<dbReference type="InterPro" id="IPR035906">
    <property type="entry name" value="MetI-like_sf"/>
</dbReference>
<keyword evidence="4" id="KW-1003">Cell membrane</keyword>
<comment type="similarity">
    <text evidence="2">Belongs to the binding-protein-dependent transport system permease family. CysTW subfamily.</text>
</comment>
<evidence type="ECO:0000256" key="8">
    <source>
        <dbReference type="RuleBase" id="RU363032"/>
    </source>
</evidence>
<dbReference type="GO" id="GO:0005886">
    <property type="term" value="C:plasma membrane"/>
    <property type="evidence" value="ECO:0007669"/>
    <property type="project" value="UniProtKB-SubCell"/>
</dbReference>
<feature type="transmembrane region" description="Helical" evidence="8">
    <location>
        <begin position="80"/>
        <end position="102"/>
    </location>
</feature>
<feature type="transmembrane region" description="Helical" evidence="8">
    <location>
        <begin position="114"/>
        <end position="135"/>
    </location>
</feature>
<feature type="transmembrane region" description="Helical" evidence="8">
    <location>
        <begin position="164"/>
        <end position="187"/>
    </location>
</feature>
<evidence type="ECO:0000256" key="2">
    <source>
        <dbReference type="ARBA" id="ARBA00007069"/>
    </source>
</evidence>
<evidence type="ECO:0000313" key="10">
    <source>
        <dbReference type="EMBL" id="GHO47326.1"/>
    </source>
</evidence>
<evidence type="ECO:0000259" key="9">
    <source>
        <dbReference type="PROSITE" id="PS50928"/>
    </source>
</evidence>
<feature type="transmembrane region" description="Helical" evidence="8">
    <location>
        <begin position="20"/>
        <end position="46"/>
    </location>
</feature>
<dbReference type="GO" id="GO:0055085">
    <property type="term" value="P:transmembrane transport"/>
    <property type="evidence" value="ECO:0007669"/>
    <property type="project" value="InterPro"/>
</dbReference>
<dbReference type="AlphaFoldDB" id="A0A8J3I4G1"/>
<evidence type="ECO:0000256" key="7">
    <source>
        <dbReference type="ARBA" id="ARBA00023136"/>
    </source>
</evidence>
<evidence type="ECO:0000313" key="11">
    <source>
        <dbReference type="Proteomes" id="UP000612362"/>
    </source>
</evidence>
<keyword evidence="6 8" id="KW-1133">Transmembrane helix</keyword>
<evidence type="ECO:0000256" key="1">
    <source>
        <dbReference type="ARBA" id="ARBA00004651"/>
    </source>
</evidence>
<accession>A0A8J3I4G1</accession>
<dbReference type="PROSITE" id="PS50928">
    <property type="entry name" value="ABC_TM1"/>
    <property type="match status" value="1"/>
</dbReference>
<organism evidence="10 11">
    <name type="scientific">Ktedonospora formicarum</name>
    <dbReference type="NCBI Taxonomy" id="2778364"/>
    <lineage>
        <taxon>Bacteria</taxon>
        <taxon>Bacillati</taxon>
        <taxon>Chloroflexota</taxon>
        <taxon>Ktedonobacteria</taxon>
        <taxon>Ktedonobacterales</taxon>
        <taxon>Ktedonobacteraceae</taxon>
        <taxon>Ktedonospora</taxon>
    </lineage>
</organism>
<gene>
    <name evidence="10" type="ORF">KSX_54890</name>
</gene>
<dbReference type="InterPro" id="IPR000515">
    <property type="entry name" value="MetI-like"/>
</dbReference>
<dbReference type="PANTHER" id="PTHR42929:SF1">
    <property type="entry name" value="INNER MEMBRANE ABC TRANSPORTER PERMEASE PROTEIN YDCU-RELATED"/>
    <property type="match status" value="1"/>
</dbReference>
<evidence type="ECO:0000256" key="4">
    <source>
        <dbReference type="ARBA" id="ARBA00022475"/>
    </source>
</evidence>
<name>A0A8J3I4G1_9CHLR</name>
<feature type="transmembrane region" description="Helical" evidence="8">
    <location>
        <begin position="266"/>
        <end position="290"/>
    </location>
</feature>
<feature type="domain" description="ABC transmembrane type-1" evidence="9">
    <location>
        <begin position="80"/>
        <end position="287"/>
    </location>
</feature>
<dbReference type="RefSeq" id="WP_220196635.1">
    <property type="nucleotide sequence ID" value="NZ_BNJF01000003.1"/>
</dbReference>
<dbReference type="CDD" id="cd06261">
    <property type="entry name" value="TM_PBP2"/>
    <property type="match status" value="1"/>
</dbReference>
<comment type="caution">
    <text evidence="10">The sequence shown here is derived from an EMBL/GenBank/DDBJ whole genome shotgun (WGS) entry which is preliminary data.</text>
</comment>
<keyword evidence="11" id="KW-1185">Reference proteome</keyword>
<dbReference type="PANTHER" id="PTHR42929">
    <property type="entry name" value="INNER MEMBRANE ABC TRANSPORTER PERMEASE PROTEIN YDCU-RELATED-RELATED"/>
    <property type="match status" value="1"/>
</dbReference>
<comment type="subcellular location">
    <subcellularLocation>
        <location evidence="1 8">Cell membrane</location>
        <topology evidence="1 8">Multi-pass membrane protein</topology>
    </subcellularLocation>
</comment>
<reference evidence="10" key="1">
    <citation type="submission" date="2020-10" db="EMBL/GenBank/DDBJ databases">
        <title>Taxonomic study of unclassified bacteria belonging to the class Ktedonobacteria.</title>
        <authorList>
            <person name="Yabe S."/>
            <person name="Wang C.M."/>
            <person name="Zheng Y."/>
            <person name="Sakai Y."/>
            <person name="Cavaletti L."/>
            <person name="Monciardini P."/>
            <person name="Donadio S."/>
        </authorList>
    </citation>
    <scope>NUCLEOTIDE SEQUENCE</scope>
    <source>
        <strain evidence="10">SOSP1-1</strain>
    </source>
</reference>
<sequence>MADIPHSSVQRKINRRGLPFKVNSSAVLLSLPAIMLVLMLFFYPLLFGLDISLRSSEQAPSWSPTNYFQFFSNSDLVATIWTTFRVALPVTLFSVLVSIPLAYYMRRGIKFERLLTAILILPITLGNVMVAQAMLDYFSPTGWFNRVLLLLHLIQQPMLLLHHWLAVEIALFIQGFPFTFLLILGYMSAISPDLERASRMLGARPWQTFWRVILPLSLPGIAVAFCLNFVANFSVFPSANLVGEPSHETRVLAIAAYEMAFTNYNIPLGTAISLIMGVIELLVIALVLWLQRKTARGATISGGKGV</sequence>